<dbReference type="PANTHER" id="PTHR38588">
    <property type="entry name" value="BLL0334 PROTEIN"/>
    <property type="match status" value="1"/>
</dbReference>
<proteinExistence type="predicted"/>
<sequence length="153" mass="15913">MDFDGEHRIEAPRARVWQALNDPALLAACIPGCEKLDATGPGLYAATVAFKVGALAARFSGLLTLADVVEARSYTLKGQGQGGIAGFVSGSAHVLLDDDGTATLLRWKAAGEIGGRLASVGGRLLHGFAVKTANEFFLRLNTKLGSQPDCGSE</sequence>
<dbReference type="PANTHER" id="PTHR38588:SF1">
    <property type="entry name" value="BLL0334 PROTEIN"/>
    <property type="match status" value="1"/>
</dbReference>
<dbReference type="RefSeq" id="WP_008617543.1">
    <property type="nucleotide sequence ID" value="NZ_AONQ01000026.1"/>
</dbReference>
<name>M2Z6D1_9PROT</name>
<gene>
    <name evidence="1" type="ORF">H261_11359</name>
</gene>
<dbReference type="STRING" id="1244869.H261_11359"/>
<dbReference type="Pfam" id="PF06240">
    <property type="entry name" value="COXG"/>
    <property type="match status" value="1"/>
</dbReference>
<dbReference type="SUPFAM" id="SSF55961">
    <property type="entry name" value="Bet v1-like"/>
    <property type="match status" value="1"/>
</dbReference>
<dbReference type="InterPro" id="IPR010419">
    <property type="entry name" value="CO_DH_gsu"/>
</dbReference>
<protein>
    <recommendedName>
        <fullName evidence="3">Carbon monoxide dehydrogenase subunit G</fullName>
    </recommendedName>
</protein>
<evidence type="ECO:0000313" key="1">
    <source>
        <dbReference type="EMBL" id="EME69875.1"/>
    </source>
</evidence>
<dbReference type="Gene3D" id="3.30.530.20">
    <property type="match status" value="1"/>
</dbReference>
<organism evidence="1 2">
    <name type="scientific">Paramagnetospirillum caucaseum</name>
    <dbReference type="NCBI Taxonomy" id="1244869"/>
    <lineage>
        <taxon>Bacteria</taxon>
        <taxon>Pseudomonadati</taxon>
        <taxon>Pseudomonadota</taxon>
        <taxon>Alphaproteobacteria</taxon>
        <taxon>Rhodospirillales</taxon>
        <taxon>Magnetospirillaceae</taxon>
        <taxon>Paramagnetospirillum</taxon>
    </lineage>
</organism>
<dbReference type="InterPro" id="IPR023393">
    <property type="entry name" value="START-like_dom_sf"/>
</dbReference>
<comment type="caution">
    <text evidence="1">The sequence shown here is derived from an EMBL/GenBank/DDBJ whole genome shotgun (WGS) entry which is preliminary data.</text>
</comment>
<accession>M2Z6D1</accession>
<dbReference type="AlphaFoldDB" id="M2Z6D1"/>
<keyword evidence="2" id="KW-1185">Reference proteome</keyword>
<dbReference type="OrthoDB" id="9787428at2"/>
<dbReference type="CDD" id="cd05018">
    <property type="entry name" value="CoxG"/>
    <property type="match status" value="1"/>
</dbReference>
<reference evidence="1 2" key="1">
    <citation type="journal article" date="2014" name="Genome Announc.">
        <title>Draft Genome Sequence of Magnetospirillum sp. Strain SO-1, a Freshwater Magnetotactic Bacterium Isolated from the Ol'khovka River, Russia.</title>
        <authorList>
            <person name="Grouzdev D.S."/>
            <person name="Dziuba M.V."/>
            <person name="Sukhacheva M.S."/>
            <person name="Mardanov A.V."/>
            <person name="Beletskiy A.V."/>
            <person name="Kuznetsov B.B."/>
            <person name="Skryabin K.G."/>
        </authorList>
    </citation>
    <scope>NUCLEOTIDE SEQUENCE [LARGE SCALE GENOMIC DNA]</scope>
    <source>
        <strain evidence="1 2">SO-1</strain>
    </source>
</reference>
<dbReference type="Proteomes" id="UP000011744">
    <property type="component" value="Unassembled WGS sequence"/>
</dbReference>
<dbReference type="eggNOG" id="COG3427">
    <property type="taxonomic scope" value="Bacteria"/>
</dbReference>
<dbReference type="PATRIC" id="fig|1244869.3.peg.2292"/>
<dbReference type="EMBL" id="AONQ01000026">
    <property type="protein sequence ID" value="EME69875.1"/>
    <property type="molecule type" value="Genomic_DNA"/>
</dbReference>
<evidence type="ECO:0000313" key="2">
    <source>
        <dbReference type="Proteomes" id="UP000011744"/>
    </source>
</evidence>
<evidence type="ECO:0008006" key="3">
    <source>
        <dbReference type="Google" id="ProtNLM"/>
    </source>
</evidence>